<comment type="caution">
    <text evidence="3">The sequence shown here is derived from an EMBL/GenBank/DDBJ whole genome shotgun (WGS) entry which is preliminary data.</text>
</comment>
<keyword evidence="2" id="KW-0812">Transmembrane</keyword>
<reference evidence="3" key="1">
    <citation type="submission" date="2023-03" db="EMBL/GenBank/DDBJ databases">
        <title>Massive genome expansion in bonnet fungi (Mycena s.s.) driven by repeated elements and novel gene families across ecological guilds.</title>
        <authorList>
            <consortium name="Lawrence Berkeley National Laboratory"/>
            <person name="Harder C.B."/>
            <person name="Miyauchi S."/>
            <person name="Viragh M."/>
            <person name="Kuo A."/>
            <person name="Thoen E."/>
            <person name="Andreopoulos B."/>
            <person name="Lu D."/>
            <person name="Skrede I."/>
            <person name="Drula E."/>
            <person name="Henrissat B."/>
            <person name="Morin E."/>
            <person name="Kohler A."/>
            <person name="Barry K."/>
            <person name="LaButti K."/>
            <person name="Morin E."/>
            <person name="Salamov A."/>
            <person name="Lipzen A."/>
            <person name="Mereny Z."/>
            <person name="Hegedus B."/>
            <person name="Baldrian P."/>
            <person name="Stursova M."/>
            <person name="Weitz H."/>
            <person name="Taylor A."/>
            <person name="Grigoriev I.V."/>
            <person name="Nagy L.G."/>
            <person name="Martin F."/>
            <person name="Kauserud H."/>
        </authorList>
    </citation>
    <scope>NUCLEOTIDE SEQUENCE</scope>
    <source>
        <strain evidence="3">CBHHK002</strain>
    </source>
</reference>
<name>A0AAD6ZIT3_9AGAR</name>
<feature type="region of interest" description="Disordered" evidence="1">
    <location>
        <begin position="387"/>
        <end position="414"/>
    </location>
</feature>
<evidence type="ECO:0000256" key="2">
    <source>
        <dbReference type="SAM" id="Phobius"/>
    </source>
</evidence>
<keyword evidence="2" id="KW-0472">Membrane</keyword>
<feature type="transmembrane region" description="Helical" evidence="2">
    <location>
        <begin position="353"/>
        <end position="380"/>
    </location>
</feature>
<keyword evidence="4" id="KW-1185">Reference proteome</keyword>
<keyword evidence="2" id="KW-1133">Transmembrane helix</keyword>
<evidence type="ECO:0000313" key="3">
    <source>
        <dbReference type="EMBL" id="KAJ7323941.1"/>
    </source>
</evidence>
<dbReference type="AlphaFoldDB" id="A0AAD6ZIT3"/>
<evidence type="ECO:0000313" key="4">
    <source>
        <dbReference type="Proteomes" id="UP001218218"/>
    </source>
</evidence>
<dbReference type="Proteomes" id="UP001218218">
    <property type="component" value="Unassembled WGS sequence"/>
</dbReference>
<sequence length="414" mass="45419">MIVTLPFDYSITKPFPRKYGFFLLAFAILSTAAFVTINVFLVGYDVISITTTHFNSAPGLGSKIWRSGGGGTFGCAPYKFQLGDIFRTTISAFSYSIFDVQSGLDANGTPIEGEFLYANEDLSTCDVHQYEISVKPGDRLITATASIKCPGPPGRQGFQALTSWSYSNHAMRIGSLVFPANSLARAIQEGMANISAEAYADIYNKLYTTVEGIPQHVYKVVAEGQPSCDSSPPSPCVVPNFTWYNAIGNTDLNILPNASSIAADEGNLYNVINVFYAAVRLDLGHWTPDNIFTNTTSFKRLIRDTDSTNTTFRDVATSKGMAYVNSTHPPPRRAAIQIPYTCNVMRRKPIGSFVVSVLSATLSMFLGTWGVIVTVLSFIVRKNPGANTCDSDTRNERSWKDEQRMNSLPLMSYM</sequence>
<feature type="transmembrane region" description="Helical" evidence="2">
    <location>
        <begin position="20"/>
        <end position="44"/>
    </location>
</feature>
<feature type="compositionally biased region" description="Basic and acidic residues" evidence="1">
    <location>
        <begin position="391"/>
        <end position="404"/>
    </location>
</feature>
<proteinExistence type="predicted"/>
<organism evidence="3 4">
    <name type="scientific">Mycena albidolilacea</name>
    <dbReference type="NCBI Taxonomy" id="1033008"/>
    <lineage>
        <taxon>Eukaryota</taxon>
        <taxon>Fungi</taxon>
        <taxon>Dikarya</taxon>
        <taxon>Basidiomycota</taxon>
        <taxon>Agaricomycotina</taxon>
        <taxon>Agaricomycetes</taxon>
        <taxon>Agaricomycetidae</taxon>
        <taxon>Agaricales</taxon>
        <taxon>Marasmiineae</taxon>
        <taxon>Mycenaceae</taxon>
        <taxon>Mycena</taxon>
    </lineage>
</organism>
<evidence type="ECO:0000256" key="1">
    <source>
        <dbReference type="SAM" id="MobiDB-lite"/>
    </source>
</evidence>
<dbReference type="EMBL" id="JARIHO010000045">
    <property type="protein sequence ID" value="KAJ7323941.1"/>
    <property type="molecule type" value="Genomic_DNA"/>
</dbReference>
<gene>
    <name evidence="3" type="ORF">DFH08DRAFT_887191</name>
</gene>
<accession>A0AAD6ZIT3</accession>
<protein>
    <submittedName>
        <fullName evidence="3">Uncharacterized protein</fullName>
    </submittedName>
</protein>